<dbReference type="InterPro" id="IPR045943">
    <property type="entry name" value="DUF6363"/>
</dbReference>
<evidence type="ECO:0000256" key="1">
    <source>
        <dbReference type="ARBA" id="ARBA00022801"/>
    </source>
</evidence>
<proteinExistence type="predicted"/>
<dbReference type="InterPro" id="IPR002641">
    <property type="entry name" value="PNPLA_dom"/>
</dbReference>
<evidence type="ECO:0000256" key="4">
    <source>
        <dbReference type="PROSITE-ProRule" id="PRU01161"/>
    </source>
</evidence>
<dbReference type="SUPFAM" id="SSF52151">
    <property type="entry name" value="FabD/lysophospholipase-like"/>
    <property type="match status" value="1"/>
</dbReference>
<dbReference type="InterPro" id="IPR016035">
    <property type="entry name" value="Acyl_Trfase/lysoPLipase"/>
</dbReference>
<dbReference type="InterPro" id="IPR037483">
    <property type="entry name" value="YjjU-like"/>
</dbReference>
<keyword evidence="3 4" id="KW-0443">Lipid metabolism</keyword>
<protein>
    <submittedName>
        <fullName evidence="7">Patatin family protein</fullName>
    </submittedName>
</protein>
<dbReference type="Pfam" id="PF19890">
    <property type="entry name" value="DUF6363"/>
    <property type="match status" value="1"/>
</dbReference>
<evidence type="ECO:0000313" key="7">
    <source>
        <dbReference type="EMBL" id="PSU46405.1"/>
    </source>
</evidence>
<evidence type="ECO:0000256" key="2">
    <source>
        <dbReference type="ARBA" id="ARBA00022963"/>
    </source>
</evidence>
<feature type="short sequence motif" description="GXGXXG" evidence="4">
    <location>
        <begin position="32"/>
        <end position="37"/>
    </location>
</feature>
<evidence type="ECO:0000313" key="9">
    <source>
        <dbReference type="Proteomes" id="UP000241618"/>
    </source>
</evidence>
<evidence type="ECO:0000259" key="5">
    <source>
        <dbReference type="PROSITE" id="PS51635"/>
    </source>
</evidence>
<keyword evidence="2 4" id="KW-0442">Lipid degradation</keyword>
<dbReference type="GO" id="GO:0016787">
    <property type="term" value="F:hydrolase activity"/>
    <property type="evidence" value="ECO:0007669"/>
    <property type="project" value="UniProtKB-UniRule"/>
</dbReference>
<feature type="active site" description="Nucleophile" evidence="4">
    <location>
        <position position="62"/>
    </location>
</feature>
<sequence length="324" mass="36884">MRGQHISYCKHNIEPLFFKKNNITDIALVTEGGGQKGIFTAGVLDAFLEKEFNPFSLLIGTSAGSLNIASYICQQPKHAYRVITEITTSREFFSYSKLFTARGGMNLDWLIEQTQTKLKLDWHTGRKNMINRTVLATASGLDHNQAGFFDLNANDWDQKLKASCAIPLLNRQPIYSDEHYWVDGGLHAPIPVKEAYDRGYKNIVVIRTNQVGLNANHQWLKTLKRGLTHTKAASFIDMLLLHEQKYNESEDFINNPPDDVNIYEIYPYKALESKLIGSDINALNHDYELGHQMGLYFLKTMNNYCQCMSCVEKNLQLFNVSSSV</sequence>
<dbReference type="Pfam" id="PF01734">
    <property type="entry name" value="Patatin"/>
    <property type="match status" value="1"/>
</dbReference>
<accession>A0A2T3JC04</accession>
<dbReference type="PROSITE" id="PS51635">
    <property type="entry name" value="PNPLA"/>
    <property type="match status" value="1"/>
</dbReference>
<dbReference type="CDD" id="cd07208">
    <property type="entry name" value="Pat_hypo_Ecoli_yjju_like"/>
    <property type="match status" value="1"/>
</dbReference>
<gene>
    <name evidence="7" type="ORF">C9J18_20540</name>
    <name evidence="6" type="ORF">CTM96_19880</name>
</gene>
<evidence type="ECO:0000313" key="8">
    <source>
        <dbReference type="Proteomes" id="UP000241405"/>
    </source>
</evidence>
<dbReference type="EMBL" id="PYMO01000033">
    <property type="protein sequence ID" value="PSU20278.1"/>
    <property type="molecule type" value="Genomic_DNA"/>
</dbReference>
<feature type="domain" description="PNPLA" evidence="5">
    <location>
        <begin position="28"/>
        <end position="196"/>
    </location>
</feature>
<dbReference type="RefSeq" id="WP_107191506.1">
    <property type="nucleotide sequence ID" value="NZ_PYMN01000034.1"/>
</dbReference>
<organism evidence="7 9">
    <name type="scientific">Photobacterium phosphoreum</name>
    <dbReference type="NCBI Taxonomy" id="659"/>
    <lineage>
        <taxon>Bacteria</taxon>
        <taxon>Pseudomonadati</taxon>
        <taxon>Pseudomonadota</taxon>
        <taxon>Gammaproteobacteria</taxon>
        <taxon>Vibrionales</taxon>
        <taxon>Vibrionaceae</taxon>
        <taxon>Photobacterium</taxon>
    </lineage>
</organism>
<keyword evidence="1 4" id="KW-0378">Hydrolase</keyword>
<feature type="short sequence motif" description="GXSXG" evidence="4">
    <location>
        <begin position="60"/>
        <end position="64"/>
    </location>
</feature>
<dbReference type="GO" id="GO:0016042">
    <property type="term" value="P:lipid catabolic process"/>
    <property type="evidence" value="ECO:0007669"/>
    <property type="project" value="UniProtKB-UniRule"/>
</dbReference>
<name>A0A2T3JC04_PHOPO</name>
<dbReference type="InterPro" id="IPR050301">
    <property type="entry name" value="NTE"/>
</dbReference>
<dbReference type="Proteomes" id="UP000241618">
    <property type="component" value="Unassembled WGS sequence"/>
</dbReference>
<feature type="short sequence motif" description="DGA/G" evidence="4">
    <location>
        <begin position="183"/>
        <end position="185"/>
    </location>
</feature>
<keyword evidence="8" id="KW-1185">Reference proteome</keyword>
<dbReference type="Gene3D" id="3.40.1090.10">
    <property type="entry name" value="Cytosolic phospholipase A2 catalytic domain"/>
    <property type="match status" value="2"/>
</dbReference>
<feature type="active site" description="Proton acceptor" evidence="4">
    <location>
        <position position="183"/>
    </location>
</feature>
<reference evidence="8 9" key="1">
    <citation type="submission" date="2018-03" db="EMBL/GenBank/DDBJ databases">
        <title>Whole genome sequencing of Histamine producing bacteria.</title>
        <authorList>
            <person name="Butler K."/>
        </authorList>
    </citation>
    <scope>NUCLEOTIDE SEQUENCE [LARGE SCALE GENOMIC DNA]</scope>
    <source>
        <strain evidence="7 9">FS-6.1</strain>
        <strain evidence="6 8">FS-6.2</strain>
    </source>
</reference>
<dbReference type="EMBL" id="PYMP01000032">
    <property type="protein sequence ID" value="PSU46405.1"/>
    <property type="molecule type" value="Genomic_DNA"/>
</dbReference>
<dbReference type="AlphaFoldDB" id="A0A2T3JC04"/>
<dbReference type="PANTHER" id="PTHR14226:SF25">
    <property type="entry name" value="PHOSPHOESTERASE"/>
    <property type="match status" value="1"/>
</dbReference>
<evidence type="ECO:0000256" key="3">
    <source>
        <dbReference type="ARBA" id="ARBA00023098"/>
    </source>
</evidence>
<dbReference type="PANTHER" id="PTHR14226">
    <property type="entry name" value="NEUROPATHY TARGET ESTERASE/SWISS CHEESE D.MELANOGASTER"/>
    <property type="match status" value="1"/>
</dbReference>
<evidence type="ECO:0000313" key="6">
    <source>
        <dbReference type="EMBL" id="PSU20278.1"/>
    </source>
</evidence>
<dbReference type="Proteomes" id="UP000241405">
    <property type="component" value="Unassembled WGS sequence"/>
</dbReference>
<comment type="caution">
    <text evidence="7">The sequence shown here is derived from an EMBL/GenBank/DDBJ whole genome shotgun (WGS) entry which is preliminary data.</text>
</comment>